<proteinExistence type="predicted"/>
<organism evidence="1 2">
    <name type="scientific">Streptococcus acidominimus</name>
    <dbReference type="NCBI Taxonomy" id="1326"/>
    <lineage>
        <taxon>Bacteria</taxon>
        <taxon>Bacillati</taxon>
        <taxon>Bacillota</taxon>
        <taxon>Bacilli</taxon>
        <taxon>Lactobacillales</taxon>
        <taxon>Streptococcaceae</taxon>
        <taxon>Streptococcus</taxon>
    </lineage>
</organism>
<dbReference type="Proteomes" id="UP000255213">
    <property type="component" value="Unassembled WGS sequence"/>
</dbReference>
<evidence type="ECO:0000313" key="1">
    <source>
        <dbReference type="EMBL" id="SUN06993.1"/>
    </source>
</evidence>
<reference evidence="1 2" key="1">
    <citation type="submission" date="2018-06" db="EMBL/GenBank/DDBJ databases">
        <authorList>
            <consortium name="Pathogen Informatics"/>
            <person name="Doyle S."/>
        </authorList>
    </citation>
    <scope>NUCLEOTIDE SEQUENCE [LARGE SCALE GENOMIC DNA]</scope>
    <source>
        <strain evidence="1 2">NCTC12957</strain>
    </source>
</reference>
<dbReference type="AlphaFoldDB" id="A0A380IFQ7"/>
<evidence type="ECO:0000313" key="2">
    <source>
        <dbReference type="Proteomes" id="UP000255213"/>
    </source>
</evidence>
<protein>
    <submittedName>
        <fullName evidence="1">Uncharacterized protein</fullName>
    </submittedName>
</protein>
<accession>A0A380IFQ7</accession>
<name>A0A380IFQ7_STRAI</name>
<sequence>MWRGAVYFDTEQNLALLAPPSRLLNTASTDAYILEGEAKAGFTVFGIKFNVSGSAGIGVSARAKVGVTTQNAEAKLKLGPFGLGLSIGW</sequence>
<dbReference type="EMBL" id="UHEN01000001">
    <property type="protein sequence ID" value="SUN06993.1"/>
    <property type="molecule type" value="Genomic_DNA"/>
</dbReference>
<gene>
    <name evidence="1" type="ORF">NCTC12957_00943</name>
</gene>